<name>A0AAD4ZBZ9_PRUDU</name>
<keyword evidence="7" id="KW-1185">Reference proteome</keyword>
<accession>A0AAD4ZBZ9</accession>
<protein>
    <recommendedName>
        <fullName evidence="8">BURP domain-containing protein</fullName>
    </recommendedName>
</protein>
<dbReference type="InterPro" id="IPR003653">
    <property type="entry name" value="Peptidase_C48_C"/>
</dbReference>
<evidence type="ECO:0000313" key="7">
    <source>
        <dbReference type="Proteomes" id="UP001054821"/>
    </source>
</evidence>
<evidence type="ECO:0000313" key="6">
    <source>
        <dbReference type="EMBL" id="KAI5340450.1"/>
    </source>
</evidence>
<comment type="caution">
    <text evidence="6">The sequence shown here is derived from an EMBL/GenBank/DDBJ whole genome shotgun (WGS) entry which is preliminary data.</text>
</comment>
<feature type="domain" description="DUF1985" evidence="5">
    <location>
        <begin position="49"/>
        <end position="165"/>
    </location>
</feature>
<dbReference type="Pfam" id="PF02902">
    <property type="entry name" value="Peptidase_C48"/>
    <property type="match status" value="1"/>
</dbReference>
<dbReference type="Pfam" id="PF09331">
    <property type="entry name" value="DUF1985"/>
    <property type="match status" value="1"/>
</dbReference>
<feature type="compositionally biased region" description="Basic and acidic residues" evidence="3">
    <location>
        <begin position="420"/>
        <end position="431"/>
    </location>
</feature>
<organism evidence="6 7">
    <name type="scientific">Prunus dulcis</name>
    <name type="common">Almond</name>
    <name type="synonym">Amygdalus dulcis</name>
    <dbReference type="NCBI Taxonomy" id="3755"/>
    <lineage>
        <taxon>Eukaryota</taxon>
        <taxon>Viridiplantae</taxon>
        <taxon>Streptophyta</taxon>
        <taxon>Embryophyta</taxon>
        <taxon>Tracheophyta</taxon>
        <taxon>Spermatophyta</taxon>
        <taxon>Magnoliopsida</taxon>
        <taxon>eudicotyledons</taxon>
        <taxon>Gunneridae</taxon>
        <taxon>Pentapetalae</taxon>
        <taxon>rosids</taxon>
        <taxon>fabids</taxon>
        <taxon>Rosales</taxon>
        <taxon>Rosaceae</taxon>
        <taxon>Amygdaloideae</taxon>
        <taxon>Amygdaleae</taxon>
        <taxon>Prunus</taxon>
    </lineage>
</organism>
<evidence type="ECO:0000256" key="2">
    <source>
        <dbReference type="ARBA" id="ARBA00022801"/>
    </source>
</evidence>
<dbReference type="Proteomes" id="UP001054821">
    <property type="component" value="Chromosome 3"/>
</dbReference>
<feature type="compositionally biased region" description="Basic and acidic residues" evidence="3">
    <location>
        <begin position="197"/>
        <end position="210"/>
    </location>
</feature>
<sequence>MGSNVELVWPEAEAYSSRVNNCSHANSSLAALRAKVAGQGVKDLDGLSFLLGCDVAQFTRQDFCLITGLRFGEVPEVSSGESDGIRLRERYFIDEGITCNALEEAFLRCTEEDDIYKLALVYFAELVVLGRDKHLNINLNYLTLVEDLDAFNRYPWGLVSFDKTQDSLFSAPTKYVKSFENEDGRGKGKSKVTGTSRRNEKGKKDKHGEAQRSGWSFKGFTYAFHVHGNNVHSVQLRALCPSEEEMRQPYWSWPQDRPAVVSAEPIPSSCGDIDELNKVVSLLRSELFQVKREKDVLHLKVIRMEKLLDQCLGPQFEQEVRRDLALLKQRTNRCVVSHLFKGYAEMDDLLQQDEGLSNRNEGEEKEDEGIEEGVGPSNTNKGEEKGEEGIEGAEGPSNTTEGEEKEEEGIEGGEVQGKPSEVEEGQRKTSEGEQVQVKSSKGKKGQRQSSEGEEVKRTSSKVGKLQRKKREGKEEKRQRSEEKEVQRNQYEKEDNEVMLLGGDIGESTEGTQLEFSIRDIDLDQHTAVLSKLNVWLNHNGKASAQGVQLRKRKRIIPKWKIIEASELVPKTAAQTTGLKTLDPMKAIPHDDLVNLLKLCWEWRQDPNLVMQFGNVEAEIEFLASLVKADGWLKGDVSVIDYAFVLMSIDYEIDKKNMLQHLDLGLYLIRKRQQQLEEVEIADSTTTDVFFMVPPCGLDWQNVYTVYTPFMLTKYKHWVVVMIDLVLSEIKVYDSKVSLIPDDIIKEELAPLSITLPNLLNTMDFYEEGVYANNCSRDWWCPWPIERVDVPQQSND</sequence>
<feature type="region of interest" description="Disordered" evidence="3">
    <location>
        <begin position="358"/>
        <end position="494"/>
    </location>
</feature>
<feature type="compositionally biased region" description="Acidic residues" evidence="3">
    <location>
        <begin position="401"/>
        <end position="411"/>
    </location>
</feature>
<feature type="region of interest" description="Disordered" evidence="3">
    <location>
        <begin position="180"/>
        <end position="210"/>
    </location>
</feature>
<proteinExistence type="predicted"/>
<keyword evidence="1" id="KW-0645">Protease</keyword>
<dbReference type="PANTHER" id="PTHR48449:SF1">
    <property type="entry name" value="DUF1985 DOMAIN-CONTAINING PROTEIN"/>
    <property type="match status" value="1"/>
</dbReference>
<dbReference type="AlphaFoldDB" id="A0AAD4ZBZ9"/>
<evidence type="ECO:0008006" key="8">
    <source>
        <dbReference type="Google" id="ProtNLM"/>
    </source>
</evidence>
<keyword evidence="2" id="KW-0378">Hydrolase</keyword>
<feature type="compositionally biased region" description="Basic and acidic residues" evidence="3">
    <location>
        <begin position="471"/>
        <end position="492"/>
    </location>
</feature>
<dbReference type="EMBL" id="JAJFAZ020000003">
    <property type="protein sequence ID" value="KAI5340450.1"/>
    <property type="molecule type" value="Genomic_DNA"/>
</dbReference>
<evidence type="ECO:0000256" key="1">
    <source>
        <dbReference type="ARBA" id="ARBA00022670"/>
    </source>
</evidence>
<evidence type="ECO:0000256" key="3">
    <source>
        <dbReference type="SAM" id="MobiDB-lite"/>
    </source>
</evidence>
<dbReference type="GO" id="GO:0006508">
    <property type="term" value="P:proteolysis"/>
    <property type="evidence" value="ECO:0007669"/>
    <property type="project" value="UniProtKB-KW"/>
</dbReference>
<dbReference type="PANTHER" id="PTHR48449">
    <property type="entry name" value="DUF1985 DOMAIN-CONTAINING PROTEIN"/>
    <property type="match status" value="1"/>
</dbReference>
<reference evidence="6 7" key="1">
    <citation type="journal article" date="2022" name="G3 (Bethesda)">
        <title>Whole-genome sequence and methylome profiling of the almond [Prunus dulcis (Mill.) D.A. Webb] cultivar 'Nonpareil'.</title>
        <authorList>
            <person name="D'Amico-Willman K.M."/>
            <person name="Ouma W.Z."/>
            <person name="Meulia T."/>
            <person name="Sideli G.M."/>
            <person name="Gradziel T.M."/>
            <person name="Fresnedo-Ramirez J."/>
        </authorList>
    </citation>
    <scope>NUCLEOTIDE SEQUENCE [LARGE SCALE GENOMIC DNA]</scope>
    <source>
        <strain evidence="6">Clone GOH B32 T37-40</strain>
    </source>
</reference>
<feature type="domain" description="Ubiquitin-like protease family profile" evidence="4">
    <location>
        <begin position="702"/>
        <end position="794"/>
    </location>
</feature>
<dbReference type="InterPro" id="IPR015410">
    <property type="entry name" value="DUF1985"/>
</dbReference>
<dbReference type="GO" id="GO:0008234">
    <property type="term" value="F:cysteine-type peptidase activity"/>
    <property type="evidence" value="ECO:0007669"/>
    <property type="project" value="InterPro"/>
</dbReference>
<evidence type="ECO:0000259" key="4">
    <source>
        <dbReference type="Pfam" id="PF02902"/>
    </source>
</evidence>
<gene>
    <name evidence="6" type="ORF">L3X38_019724</name>
</gene>
<evidence type="ECO:0000259" key="5">
    <source>
        <dbReference type="Pfam" id="PF09331"/>
    </source>
</evidence>